<evidence type="ECO:0000256" key="3">
    <source>
        <dbReference type="ARBA" id="ARBA00011886"/>
    </source>
</evidence>
<dbReference type="PROSITE" id="PS00297">
    <property type="entry name" value="HSP70_1"/>
    <property type="match status" value="1"/>
</dbReference>
<dbReference type="PROSITE" id="PS01036">
    <property type="entry name" value="HSP70_3"/>
    <property type="match status" value="1"/>
</dbReference>
<keyword evidence="6" id="KW-0547">Nucleotide-binding</keyword>
<dbReference type="NCBIfam" id="NF003520">
    <property type="entry name" value="PRK05183.1"/>
    <property type="match status" value="1"/>
</dbReference>
<evidence type="ECO:0000259" key="11">
    <source>
        <dbReference type="Pfam" id="PF01048"/>
    </source>
</evidence>
<dbReference type="NCBIfam" id="NF006054">
    <property type="entry name" value="PRK08202.1"/>
    <property type="match status" value="1"/>
</dbReference>
<dbReference type="EMBL" id="JAEPRA010000005">
    <property type="protein sequence ID" value="KAG2185297.1"/>
    <property type="molecule type" value="Genomic_DNA"/>
</dbReference>
<dbReference type="FunFam" id="3.30.420.40:FF:000004">
    <property type="entry name" value="Molecular chaperone DnaK"/>
    <property type="match status" value="1"/>
</dbReference>
<dbReference type="SUPFAM" id="SSF100934">
    <property type="entry name" value="Heat shock protein 70kD (HSP70), C-terminal subdomain"/>
    <property type="match status" value="1"/>
</dbReference>
<feature type="non-terminal residue" evidence="12">
    <location>
        <position position="1"/>
    </location>
</feature>
<dbReference type="SUPFAM" id="SSF53067">
    <property type="entry name" value="Actin-like ATPase domain"/>
    <property type="match status" value="2"/>
</dbReference>
<dbReference type="InterPro" id="IPR043129">
    <property type="entry name" value="ATPase_NBD"/>
</dbReference>
<dbReference type="PROSITE" id="PS01240">
    <property type="entry name" value="PNP_MTAP_2"/>
    <property type="match status" value="1"/>
</dbReference>
<comment type="pathway">
    <text evidence="1">Purine metabolism; purine nucleoside salvage.</text>
</comment>
<evidence type="ECO:0000256" key="9">
    <source>
        <dbReference type="ARBA" id="ARBA00059314"/>
    </source>
</evidence>
<evidence type="ECO:0000256" key="8">
    <source>
        <dbReference type="ARBA" id="ARBA00031036"/>
    </source>
</evidence>
<dbReference type="Pfam" id="PF00012">
    <property type="entry name" value="HSP70"/>
    <property type="match status" value="1"/>
</dbReference>
<dbReference type="FunFam" id="3.30.420.40:FF:000020">
    <property type="entry name" value="Chaperone protein HscA homolog"/>
    <property type="match status" value="1"/>
</dbReference>
<dbReference type="OrthoDB" id="2401965at2759"/>
<dbReference type="FunFam" id="3.90.640.10:FF:000003">
    <property type="entry name" value="Molecular chaperone DnaK"/>
    <property type="match status" value="1"/>
</dbReference>
<dbReference type="Gene3D" id="3.90.640.10">
    <property type="entry name" value="Actin, Chain A, domain 4"/>
    <property type="match status" value="1"/>
</dbReference>
<keyword evidence="7" id="KW-0067">ATP-binding</keyword>
<dbReference type="InterPro" id="IPR029047">
    <property type="entry name" value="HSP70_peptide-bd_sf"/>
</dbReference>
<dbReference type="UniPathway" id="UPA00606"/>
<evidence type="ECO:0000313" key="12">
    <source>
        <dbReference type="EMBL" id="KAG2185297.1"/>
    </source>
</evidence>
<dbReference type="GO" id="GO:0009116">
    <property type="term" value="P:nucleoside metabolic process"/>
    <property type="evidence" value="ECO:0007669"/>
    <property type="project" value="InterPro"/>
</dbReference>
<evidence type="ECO:0000256" key="7">
    <source>
        <dbReference type="ARBA" id="ARBA00022840"/>
    </source>
</evidence>
<dbReference type="SUPFAM" id="SSF100920">
    <property type="entry name" value="Heat shock protein 70kD (HSP70), peptide-binding domain"/>
    <property type="match status" value="1"/>
</dbReference>
<name>A0A8H7Q3J2_9FUNG</name>
<dbReference type="GO" id="GO:0140662">
    <property type="term" value="F:ATP-dependent protein folding chaperone"/>
    <property type="evidence" value="ECO:0007669"/>
    <property type="project" value="InterPro"/>
</dbReference>
<comment type="caution">
    <text evidence="12">The sequence shown here is derived from an EMBL/GenBank/DDBJ whole genome shotgun (WGS) entry which is preliminary data.</text>
</comment>
<dbReference type="SUPFAM" id="SSF53167">
    <property type="entry name" value="Purine and uridine phosphorylases"/>
    <property type="match status" value="1"/>
</dbReference>
<comment type="similarity">
    <text evidence="2">Belongs to the PNP/MTAP phosphorylase family.</text>
</comment>
<dbReference type="Gene3D" id="3.30.420.40">
    <property type="match status" value="2"/>
</dbReference>
<dbReference type="Gene3D" id="3.40.50.1580">
    <property type="entry name" value="Nucleoside phosphorylase domain"/>
    <property type="match status" value="1"/>
</dbReference>
<dbReference type="GO" id="GO:0051082">
    <property type="term" value="F:unfolded protein binding"/>
    <property type="evidence" value="ECO:0007669"/>
    <property type="project" value="InterPro"/>
</dbReference>
<dbReference type="NCBIfam" id="TIGR02350">
    <property type="entry name" value="prok_dnaK"/>
    <property type="match status" value="1"/>
</dbReference>
<feature type="domain" description="Nucleoside phosphorylase" evidence="11">
    <location>
        <begin position="28"/>
        <end position="272"/>
    </location>
</feature>
<keyword evidence="4" id="KW-0328">Glycosyltransferase</keyword>
<dbReference type="CDD" id="cd11733">
    <property type="entry name" value="ASKHA_NBD_HSP70_HSPA9"/>
    <property type="match status" value="1"/>
</dbReference>
<keyword evidence="13" id="KW-1185">Reference proteome</keyword>
<protein>
    <recommendedName>
        <fullName evidence="10">Iron-sulfur cluster biogenesis chaperone, mitochondrial</fullName>
        <ecNumber evidence="3">2.4.2.1</ecNumber>
    </recommendedName>
    <alternativeName>
        <fullName evidence="8">Inosine-guanosine phosphorylase</fullName>
    </alternativeName>
</protein>
<dbReference type="NCBIfam" id="NF001413">
    <property type="entry name" value="PRK00290.1"/>
    <property type="match status" value="1"/>
</dbReference>
<dbReference type="GO" id="GO:0005524">
    <property type="term" value="F:ATP binding"/>
    <property type="evidence" value="ECO:0007669"/>
    <property type="project" value="UniProtKB-KW"/>
</dbReference>
<dbReference type="FunFam" id="2.60.34.10:FF:000014">
    <property type="entry name" value="Chaperone protein DnaK HSP70"/>
    <property type="match status" value="1"/>
</dbReference>
<evidence type="ECO:0000256" key="2">
    <source>
        <dbReference type="ARBA" id="ARBA00006751"/>
    </source>
</evidence>
<organism evidence="12 13">
    <name type="scientific">Umbelopsis vinacea</name>
    <dbReference type="NCBI Taxonomy" id="44442"/>
    <lineage>
        <taxon>Eukaryota</taxon>
        <taxon>Fungi</taxon>
        <taxon>Fungi incertae sedis</taxon>
        <taxon>Mucoromycota</taxon>
        <taxon>Mucoromycotina</taxon>
        <taxon>Umbelopsidomycetes</taxon>
        <taxon>Umbelopsidales</taxon>
        <taxon>Umbelopsidaceae</taxon>
        <taxon>Umbelopsis</taxon>
    </lineage>
</organism>
<dbReference type="InterPro" id="IPR018099">
    <property type="entry name" value="Purine_phosphorylase-2_CS"/>
</dbReference>
<reference evidence="12" key="1">
    <citation type="submission" date="2020-12" db="EMBL/GenBank/DDBJ databases">
        <title>Metabolic potential, ecology and presence of endohyphal bacteria is reflected in genomic diversity of Mucoromycotina.</title>
        <authorList>
            <person name="Muszewska A."/>
            <person name="Okrasinska A."/>
            <person name="Steczkiewicz K."/>
            <person name="Drgas O."/>
            <person name="Orlowska M."/>
            <person name="Perlinska-Lenart U."/>
            <person name="Aleksandrzak-Piekarczyk T."/>
            <person name="Szatraj K."/>
            <person name="Zielenkiewicz U."/>
            <person name="Pilsyk S."/>
            <person name="Malc E."/>
            <person name="Mieczkowski P."/>
            <person name="Kruszewska J.S."/>
            <person name="Biernat P."/>
            <person name="Pawlowska J."/>
        </authorList>
    </citation>
    <scope>NUCLEOTIDE SEQUENCE</scope>
    <source>
        <strain evidence="12">WA0000051536</strain>
    </source>
</reference>
<gene>
    <name evidence="12" type="ORF">INT44_002087</name>
</gene>
<evidence type="ECO:0000313" key="13">
    <source>
        <dbReference type="Proteomes" id="UP000612746"/>
    </source>
</evidence>
<proteinExistence type="inferred from homology"/>
<accession>A0A8H7Q3J2</accession>
<dbReference type="AlphaFoldDB" id="A0A8H7Q3J2"/>
<dbReference type="Proteomes" id="UP000612746">
    <property type="component" value="Unassembled WGS sequence"/>
</dbReference>
<dbReference type="Gene3D" id="2.60.34.10">
    <property type="entry name" value="Substrate Binding Domain Of DNAk, Chain A, domain 1"/>
    <property type="match status" value="1"/>
</dbReference>
<sequence>MAKSVESSIQVTAEFLKKQLPETFQSVTLGIICGSGLGGLVDTIDPSTKIEFAYKDIPGFAVSTVAGHAGKLVFGLLGESNLPTVFMVGRFHFYEGHTLQHCTFPVRVMKLLGVQSLIVTNACGSLNPEHKVGDIAVLNDHLSVPGMSGFSPLIGANLDSFGPRFPAVSDAYTYALRKVAFEAAFSVGWAEDDIREGVYAFVAGPSYETRAEARHLAAMGADVVGMSTVPEVIVARHSGIKVLGLSLITNAVVTARGKDAKKEVLQQLGRSTEADNEIDTEKVIANHEEVLETSARRAAQMQQLVKKIADLISSSLVQPLFSVFLSPFSTMYNLAKISRSRILPTLAHNRSSLGVFARNYSSNINGPVIGIDLGTTNSCVSTMEGKTPRVIENAEGARTTPSIVAFTKDGELLVGQAAKRQAVVNPTNTVYASKRLIGRAFSDPAVQADAKTVSYNIVAHSNGDAWVEAQGQKYSPSQIGAFVLGKMKETAEGFLGKKANHAVVTVPAYFNDAQRQATKDAGKIAGLDVLRVINEPTAAALAYGLDKAGDKVVAVYDLGGGTFDISVLEIQNGVFEVKSTNGDTALGGEDFDSHLVRWVVNEFKNESGLDLGNDRMAIQRIREACEKAKIELSSTVQTDINLPYITADASGPKHINTKLTRSKFETLVGDLVKRTVQPCEKAIKDAGVSTADINEVILVGGMSRMPKVVETVKQIFGKEPGKQVNPDEAVAIGAAIQGGVLAGSVTDILLLDVTPLSLGIETLGGVFTRLINRNTTIPTKKSQVFSTAADGQTQVQVKVFQGERELCRDNKLLGDFNLTGIPPMPRGSAQIEVSFDIDADGIVNVGAKDKATGRDQSMSIVASSGLSDNEIENMIKESEQFAESDAKRKNAIEATNAAESIISETEKHMTDFKEQLDNTEAEKIRGLITQLRDTMAQGENAEPENIKKQSTDLQQSSLKLFEMVYKNKAQQQQGGAENVVDNDASAGK</sequence>
<dbReference type="InterPro" id="IPR012725">
    <property type="entry name" value="Chaperone_DnaK"/>
</dbReference>
<evidence type="ECO:0000256" key="10">
    <source>
        <dbReference type="ARBA" id="ARBA00070638"/>
    </source>
</evidence>
<dbReference type="Gene3D" id="1.20.1270.10">
    <property type="match status" value="1"/>
</dbReference>
<dbReference type="InterPro" id="IPR013126">
    <property type="entry name" value="Hsp_70_fam"/>
</dbReference>
<evidence type="ECO:0000256" key="5">
    <source>
        <dbReference type="ARBA" id="ARBA00022679"/>
    </source>
</evidence>
<dbReference type="CDD" id="cd09009">
    <property type="entry name" value="PNP-EcPNPII_like"/>
    <property type="match status" value="1"/>
</dbReference>
<dbReference type="EC" id="2.4.2.1" evidence="3"/>
<dbReference type="InterPro" id="IPR011268">
    <property type="entry name" value="Purine_phosphorylase"/>
</dbReference>
<dbReference type="InterPro" id="IPR018181">
    <property type="entry name" value="Heat_shock_70_CS"/>
</dbReference>
<dbReference type="HAMAP" id="MF_00332">
    <property type="entry name" value="DnaK"/>
    <property type="match status" value="1"/>
</dbReference>
<comment type="function">
    <text evidence="9">Required for the assembly of iron-sulfur (Fe/S) clusters in mitochondria. Assisted by the DnaJ-like co-chaperone jac1 and the nucleotide exchange factor mge1, it mediates ATP-dependent Fe-S cluster transfer from the scaffold proteins isu1/isu2 to grx5.</text>
</comment>
<evidence type="ECO:0000256" key="6">
    <source>
        <dbReference type="ARBA" id="ARBA00022741"/>
    </source>
</evidence>
<dbReference type="Pfam" id="PF01048">
    <property type="entry name" value="PNP_UDP_1"/>
    <property type="match status" value="1"/>
</dbReference>
<dbReference type="NCBIfam" id="TIGR01697">
    <property type="entry name" value="PNPH-PUNA-XAPA"/>
    <property type="match status" value="1"/>
</dbReference>
<dbReference type="GO" id="GO:0004731">
    <property type="term" value="F:purine-nucleoside phosphorylase activity"/>
    <property type="evidence" value="ECO:0007669"/>
    <property type="project" value="UniProtKB-EC"/>
</dbReference>
<dbReference type="PROSITE" id="PS00329">
    <property type="entry name" value="HSP70_2"/>
    <property type="match status" value="1"/>
</dbReference>
<dbReference type="InterPro" id="IPR000845">
    <property type="entry name" value="Nucleoside_phosphorylase_d"/>
</dbReference>
<keyword evidence="5" id="KW-0808">Transferase</keyword>
<evidence type="ECO:0000256" key="1">
    <source>
        <dbReference type="ARBA" id="ARBA00005058"/>
    </source>
</evidence>
<dbReference type="InterPro" id="IPR029048">
    <property type="entry name" value="HSP70_C_sf"/>
</dbReference>
<dbReference type="PANTHER" id="PTHR19375">
    <property type="entry name" value="HEAT SHOCK PROTEIN 70KDA"/>
    <property type="match status" value="1"/>
</dbReference>
<dbReference type="InterPro" id="IPR035994">
    <property type="entry name" value="Nucleoside_phosphorylase_sf"/>
</dbReference>
<evidence type="ECO:0000256" key="4">
    <source>
        <dbReference type="ARBA" id="ARBA00022676"/>
    </source>
</evidence>
<dbReference type="PRINTS" id="PR00301">
    <property type="entry name" value="HEATSHOCK70"/>
</dbReference>